<name>A0AA88YQ76_PINIB</name>
<dbReference type="CDD" id="cd19051">
    <property type="entry name" value="LGIC_TM_cation"/>
    <property type="match status" value="1"/>
</dbReference>
<evidence type="ECO:0000256" key="2">
    <source>
        <dbReference type="ARBA" id="ARBA00022692"/>
    </source>
</evidence>
<evidence type="ECO:0000256" key="5">
    <source>
        <dbReference type="SAM" id="MobiDB-lite"/>
    </source>
</evidence>
<feature type="region of interest" description="Disordered" evidence="5">
    <location>
        <begin position="355"/>
        <end position="375"/>
    </location>
</feature>
<dbReference type="InterPro" id="IPR036734">
    <property type="entry name" value="Neur_chan_lig-bd_sf"/>
</dbReference>
<dbReference type="InterPro" id="IPR006201">
    <property type="entry name" value="Neur_channel"/>
</dbReference>
<dbReference type="Proteomes" id="UP001186944">
    <property type="component" value="Unassembled WGS sequence"/>
</dbReference>
<sequence>MDRRIILFFYLFVRVCQPYTLNDTDTLRADLLDNYNSDTRGNMDQTRPTNLRVQFFFYNINEFDEVLGIFSVTGFFYFYWTDERMIWDPQRYNGTTKITFPATKIWTPTILLGNSNDESEIQSLGYDWLNVRFDANGTASWSPGAMFKSFCKPDVIEYPYDTQICSLNFIPWGHDPGEIRFTPLSQHVNMDLYMESGLWEIINTSVTTMEVPIEADTFQLLVLSFSLKRRALFYLMNMILPIAVMGGLNLFVFILPHESGERIGYSITLLLAICVYLTIASDNLPQSSFPSVSLLCAKLFFDMIISSFVLLFTILGLRCYHTDSAVRVPSCLVLLTKCVLCKCCITRERVEEPSVVEHEHEKERNNTSNRNQTDINKNERRVTWTDVGKASDVVFFCITFLAFTSSHLTYYLFLKFT</sequence>
<dbReference type="AlphaFoldDB" id="A0AA88YQ76"/>
<dbReference type="PANTHER" id="PTHR18945">
    <property type="entry name" value="NEUROTRANSMITTER GATED ION CHANNEL"/>
    <property type="match status" value="1"/>
</dbReference>
<gene>
    <name evidence="10" type="ORF">FSP39_006939</name>
</gene>
<evidence type="ECO:0000259" key="8">
    <source>
        <dbReference type="Pfam" id="PF02931"/>
    </source>
</evidence>
<evidence type="ECO:0000256" key="3">
    <source>
        <dbReference type="ARBA" id="ARBA00022989"/>
    </source>
</evidence>
<feature type="domain" description="Neurotransmitter-gated ion-channel transmembrane" evidence="9">
    <location>
        <begin position="239"/>
        <end position="379"/>
    </location>
</feature>
<feature type="domain" description="Neurotransmitter-gated ion-channel ligand-binding" evidence="8">
    <location>
        <begin position="26"/>
        <end position="230"/>
    </location>
</feature>
<evidence type="ECO:0000313" key="11">
    <source>
        <dbReference type="Proteomes" id="UP001186944"/>
    </source>
</evidence>
<feature type="signal peptide" evidence="7">
    <location>
        <begin position="1"/>
        <end position="18"/>
    </location>
</feature>
<feature type="compositionally biased region" description="Basic and acidic residues" evidence="5">
    <location>
        <begin position="355"/>
        <end position="365"/>
    </location>
</feature>
<dbReference type="SUPFAM" id="SSF63712">
    <property type="entry name" value="Nicotinic receptor ligand binding domain-like"/>
    <property type="match status" value="1"/>
</dbReference>
<feature type="compositionally biased region" description="Polar residues" evidence="5">
    <location>
        <begin position="366"/>
        <end position="375"/>
    </location>
</feature>
<dbReference type="InterPro" id="IPR038050">
    <property type="entry name" value="Neuro_actylchol_rec"/>
</dbReference>
<dbReference type="InterPro" id="IPR006029">
    <property type="entry name" value="Neurotrans-gated_channel_TM"/>
</dbReference>
<evidence type="ECO:0000256" key="7">
    <source>
        <dbReference type="SAM" id="SignalP"/>
    </source>
</evidence>
<feature type="transmembrane region" description="Helical" evidence="6">
    <location>
        <begin position="231"/>
        <end position="255"/>
    </location>
</feature>
<keyword evidence="4 6" id="KW-0472">Membrane</keyword>
<dbReference type="Gene3D" id="2.70.170.10">
    <property type="entry name" value="Neurotransmitter-gated ion-channel ligand-binding domain"/>
    <property type="match status" value="1"/>
</dbReference>
<reference evidence="10" key="1">
    <citation type="submission" date="2019-08" db="EMBL/GenBank/DDBJ databases">
        <title>The improved chromosome-level genome for the pearl oyster Pinctada fucata martensii using PacBio sequencing and Hi-C.</title>
        <authorList>
            <person name="Zheng Z."/>
        </authorList>
    </citation>
    <scope>NUCLEOTIDE SEQUENCE</scope>
    <source>
        <strain evidence="10">ZZ-2019</strain>
        <tissue evidence="10">Adductor muscle</tissue>
    </source>
</reference>
<evidence type="ECO:0000256" key="6">
    <source>
        <dbReference type="SAM" id="Phobius"/>
    </source>
</evidence>
<dbReference type="InterPro" id="IPR006202">
    <property type="entry name" value="Neur_chan_lig-bd"/>
</dbReference>
<feature type="transmembrane region" description="Helical" evidence="6">
    <location>
        <begin position="393"/>
        <end position="413"/>
    </location>
</feature>
<comment type="caution">
    <text evidence="10">The sequence shown here is derived from an EMBL/GenBank/DDBJ whole genome shotgun (WGS) entry which is preliminary data.</text>
</comment>
<keyword evidence="3 6" id="KW-1133">Transmembrane helix</keyword>
<dbReference type="InterPro" id="IPR036719">
    <property type="entry name" value="Neuro-gated_channel_TM_sf"/>
</dbReference>
<comment type="subcellular location">
    <subcellularLocation>
        <location evidence="1">Membrane</location>
        <topology evidence="1">Multi-pass membrane protein</topology>
    </subcellularLocation>
</comment>
<feature type="transmembrane region" description="Helical" evidence="6">
    <location>
        <begin position="299"/>
        <end position="317"/>
    </location>
</feature>
<dbReference type="CDD" id="cd18989">
    <property type="entry name" value="LGIC_ECD_cation"/>
    <property type="match status" value="1"/>
</dbReference>
<protein>
    <submittedName>
        <fullName evidence="10">Uncharacterized protein</fullName>
    </submittedName>
</protein>
<dbReference type="PRINTS" id="PR00252">
    <property type="entry name" value="NRIONCHANNEL"/>
</dbReference>
<keyword evidence="7" id="KW-0732">Signal</keyword>
<dbReference type="GO" id="GO:0005230">
    <property type="term" value="F:extracellular ligand-gated monoatomic ion channel activity"/>
    <property type="evidence" value="ECO:0007669"/>
    <property type="project" value="InterPro"/>
</dbReference>
<dbReference type="Pfam" id="PF02931">
    <property type="entry name" value="Neur_chan_LBD"/>
    <property type="match status" value="1"/>
</dbReference>
<evidence type="ECO:0000259" key="9">
    <source>
        <dbReference type="Pfam" id="PF02932"/>
    </source>
</evidence>
<keyword evidence="11" id="KW-1185">Reference proteome</keyword>
<organism evidence="10 11">
    <name type="scientific">Pinctada imbricata</name>
    <name type="common">Atlantic pearl-oyster</name>
    <name type="synonym">Pinctada martensii</name>
    <dbReference type="NCBI Taxonomy" id="66713"/>
    <lineage>
        <taxon>Eukaryota</taxon>
        <taxon>Metazoa</taxon>
        <taxon>Spiralia</taxon>
        <taxon>Lophotrochozoa</taxon>
        <taxon>Mollusca</taxon>
        <taxon>Bivalvia</taxon>
        <taxon>Autobranchia</taxon>
        <taxon>Pteriomorphia</taxon>
        <taxon>Pterioida</taxon>
        <taxon>Pterioidea</taxon>
        <taxon>Pteriidae</taxon>
        <taxon>Pinctada</taxon>
    </lineage>
</organism>
<accession>A0AA88YQ76</accession>
<evidence type="ECO:0000313" key="10">
    <source>
        <dbReference type="EMBL" id="KAK3101871.1"/>
    </source>
</evidence>
<dbReference type="Pfam" id="PF02932">
    <property type="entry name" value="Neur_chan_memb"/>
    <property type="match status" value="1"/>
</dbReference>
<dbReference type="FunFam" id="2.70.170.10:FF:000028">
    <property type="entry name" value="AcetylCholine Receptor"/>
    <property type="match status" value="1"/>
</dbReference>
<dbReference type="GO" id="GO:0016020">
    <property type="term" value="C:membrane"/>
    <property type="evidence" value="ECO:0007669"/>
    <property type="project" value="UniProtKB-SubCell"/>
</dbReference>
<evidence type="ECO:0000256" key="4">
    <source>
        <dbReference type="ARBA" id="ARBA00023136"/>
    </source>
</evidence>
<dbReference type="SUPFAM" id="SSF90112">
    <property type="entry name" value="Neurotransmitter-gated ion-channel transmembrane pore"/>
    <property type="match status" value="1"/>
</dbReference>
<dbReference type="GO" id="GO:0004888">
    <property type="term" value="F:transmembrane signaling receptor activity"/>
    <property type="evidence" value="ECO:0007669"/>
    <property type="project" value="InterPro"/>
</dbReference>
<feature type="chain" id="PRO_5041664440" evidence="7">
    <location>
        <begin position="19"/>
        <end position="417"/>
    </location>
</feature>
<feature type="transmembrane region" description="Helical" evidence="6">
    <location>
        <begin position="262"/>
        <end position="279"/>
    </location>
</feature>
<proteinExistence type="predicted"/>
<dbReference type="Gene3D" id="1.20.58.390">
    <property type="entry name" value="Neurotransmitter-gated ion-channel transmembrane domain"/>
    <property type="match status" value="1"/>
</dbReference>
<dbReference type="EMBL" id="VSWD01000005">
    <property type="protein sequence ID" value="KAK3101871.1"/>
    <property type="molecule type" value="Genomic_DNA"/>
</dbReference>
<keyword evidence="2 6" id="KW-0812">Transmembrane</keyword>
<evidence type="ECO:0000256" key="1">
    <source>
        <dbReference type="ARBA" id="ARBA00004141"/>
    </source>
</evidence>